<evidence type="ECO:0000313" key="10">
    <source>
        <dbReference type="EMBL" id="SDG67723.1"/>
    </source>
</evidence>
<dbReference type="Pfam" id="PF18565">
    <property type="entry name" value="Glyco_hydro2_C5"/>
    <property type="match status" value="1"/>
</dbReference>
<dbReference type="InterPro" id="IPR006101">
    <property type="entry name" value="Glyco_hydro_2"/>
</dbReference>
<dbReference type="InterPro" id="IPR032311">
    <property type="entry name" value="DUF4982"/>
</dbReference>
<dbReference type="Gene3D" id="2.60.40.10">
    <property type="entry name" value="Immunoglobulins"/>
    <property type="match status" value="3"/>
</dbReference>
<keyword evidence="3" id="KW-0326">Glycosidase</keyword>
<dbReference type="Pfam" id="PF02837">
    <property type="entry name" value="Glyco_hydro_2_N"/>
    <property type="match status" value="1"/>
</dbReference>
<sequence>MKRLFLFAMVLCGTMTTTAQDKQLFDDNWQFTRNGKTTNVNLPHDWDIYEGPNSGKGATGTGGGWFEGGKGEYRKTFKTPNADITKLHFEGVYQKAEVFVNGQKAGQHGYGYTPFTIDVTNYLNKDKKLSNELVVKVNNSEQPNCRWYSGSGIYRHVWLETMPALHIAENGIVVKTPVVSEKEAEVSIPVNVNNASQADRQLDAIEVTFNEGSFKMAPQTSHILKQYFEHGYTMHKASSLTVDFHFTIANPHLWSPEDPHLYEAIVKLKSEGRIIGEQRVKFGIRSFSFDAEKGFVLNGKKVLINGACVHHDDGVLGAMAFDAAEVRKVKQMKEAGFNLIRTSHNPTTRAFLDACDSIGMLVIDEAFDGWRTQKNPYDYSTLIDSCYQEDIHAMVKRDLNHPSVISWSIGNEVIERKDIRVVYTARQMKKAILEIDNTRPVTEALCAWDRDWEIYDPHAEVLDVVGYNYMIFKHASDHKRDPKRVIWQTESYPRDAFRNWEVANDFPYVVGDIVWTGLDYLGESGIGRNYYKGEREGESWIKGGQPEWHGAPCGDVDITGWRKPISHYREMLWNKDTPLYMAVKEPNGYHGEIKTTMWSVWPTWESWTWPGWEGKPIEVEVYTKEPEVKLYLNDQLVGTKKVSRETEFKAVFTVNYEPGVLKAVSTSSTSLLQTAGEPAKLRLTPDKKIMTADGQDLTFVTIEVVDKDGHVCPDAVIPCEAFVKGQGTLLSFASADLKDTEPYTTPRVKTWKGRALLVVRSTHKKGNTQISIKSSLPTASLTIKTK</sequence>
<feature type="domain" description="Glycosyl hydrolases family 2 sugar binding" evidence="7">
    <location>
        <begin position="69"/>
        <end position="163"/>
    </location>
</feature>
<dbReference type="PANTHER" id="PTHR42732">
    <property type="entry name" value="BETA-GALACTOSIDASE"/>
    <property type="match status" value="1"/>
</dbReference>
<keyword evidence="11" id="KW-1185">Reference proteome</keyword>
<dbReference type="InterPro" id="IPR051913">
    <property type="entry name" value="GH2_Domain-Containing"/>
</dbReference>
<evidence type="ECO:0000259" key="9">
    <source>
        <dbReference type="Pfam" id="PF18565"/>
    </source>
</evidence>
<evidence type="ECO:0000259" key="7">
    <source>
        <dbReference type="Pfam" id="PF02837"/>
    </source>
</evidence>
<dbReference type="InterPro" id="IPR006104">
    <property type="entry name" value="Glyco_hydro_2_N"/>
</dbReference>
<feature type="signal peptide" evidence="4">
    <location>
        <begin position="1"/>
        <end position="19"/>
    </location>
</feature>
<feature type="chain" id="PRO_5011632184" evidence="4">
    <location>
        <begin position="20"/>
        <end position="786"/>
    </location>
</feature>
<dbReference type="PRINTS" id="PR00132">
    <property type="entry name" value="GLHYDRLASE2"/>
</dbReference>
<dbReference type="AlphaFoldDB" id="A0A1G7W709"/>
<dbReference type="PANTHER" id="PTHR42732:SF1">
    <property type="entry name" value="BETA-MANNOSIDASE"/>
    <property type="match status" value="1"/>
</dbReference>
<evidence type="ECO:0000256" key="1">
    <source>
        <dbReference type="ARBA" id="ARBA00007401"/>
    </source>
</evidence>
<organism evidence="10 11">
    <name type="scientific">Prevotella communis</name>
    <dbReference type="NCBI Taxonomy" id="2913614"/>
    <lineage>
        <taxon>Bacteria</taxon>
        <taxon>Pseudomonadati</taxon>
        <taxon>Bacteroidota</taxon>
        <taxon>Bacteroidia</taxon>
        <taxon>Bacteroidales</taxon>
        <taxon>Prevotellaceae</taxon>
        <taxon>Prevotella</taxon>
    </lineage>
</organism>
<evidence type="ECO:0000256" key="2">
    <source>
        <dbReference type="ARBA" id="ARBA00022801"/>
    </source>
</evidence>
<evidence type="ECO:0000259" key="6">
    <source>
        <dbReference type="Pfam" id="PF02836"/>
    </source>
</evidence>
<dbReference type="SUPFAM" id="SSF51445">
    <property type="entry name" value="(Trans)glycosidases"/>
    <property type="match status" value="1"/>
</dbReference>
<feature type="domain" description="DUF4982" evidence="8">
    <location>
        <begin position="614"/>
        <end position="666"/>
    </location>
</feature>
<feature type="domain" description="Glycoside hydrolase family 2 catalytic" evidence="6">
    <location>
        <begin position="293"/>
        <end position="443"/>
    </location>
</feature>
<dbReference type="Proteomes" id="UP000198779">
    <property type="component" value="Unassembled WGS sequence"/>
</dbReference>
<dbReference type="InterPro" id="IPR013783">
    <property type="entry name" value="Ig-like_fold"/>
</dbReference>
<feature type="domain" description="Glycoside hydrolase family 2 immunoglobulin-like beta-sandwich" evidence="5">
    <location>
        <begin position="171"/>
        <end position="285"/>
    </location>
</feature>
<keyword evidence="4" id="KW-0732">Signal</keyword>
<reference evidence="11" key="1">
    <citation type="submission" date="2016-10" db="EMBL/GenBank/DDBJ databases">
        <authorList>
            <person name="Varghese N."/>
            <person name="Submissions S."/>
        </authorList>
    </citation>
    <scope>NUCLEOTIDE SEQUENCE [LARGE SCALE GENOMIC DNA]</scope>
    <source>
        <strain evidence="11">BP1-148</strain>
    </source>
</reference>
<dbReference type="SUPFAM" id="SSF49303">
    <property type="entry name" value="beta-Galactosidase/glucuronidase domain"/>
    <property type="match status" value="1"/>
</dbReference>
<evidence type="ECO:0000313" key="11">
    <source>
        <dbReference type="Proteomes" id="UP000198779"/>
    </source>
</evidence>
<gene>
    <name evidence="10" type="ORF">SAMN04487901_10781</name>
</gene>
<dbReference type="InterPro" id="IPR008979">
    <property type="entry name" value="Galactose-bd-like_sf"/>
</dbReference>
<dbReference type="STRING" id="645274.SAMN04487901_10781"/>
<evidence type="ECO:0000256" key="3">
    <source>
        <dbReference type="ARBA" id="ARBA00023295"/>
    </source>
</evidence>
<evidence type="ECO:0000259" key="5">
    <source>
        <dbReference type="Pfam" id="PF00703"/>
    </source>
</evidence>
<dbReference type="Pfam" id="PF16355">
    <property type="entry name" value="DUF4982"/>
    <property type="match status" value="1"/>
</dbReference>
<comment type="similarity">
    <text evidence="1">Belongs to the glycosyl hydrolase 2 family.</text>
</comment>
<dbReference type="InterPro" id="IPR006103">
    <property type="entry name" value="Glyco_hydro_2_cat"/>
</dbReference>
<feature type="domain" description="Glycoside hydrolase family 2" evidence="9">
    <location>
        <begin position="681"/>
        <end position="775"/>
    </location>
</feature>
<proteinExistence type="inferred from homology"/>
<keyword evidence="2" id="KW-0378">Hydrolase</keyword>
<dbReference type="GO" id="GO:0005975">
    <property type="term" value="P:carbohydrate metabolic process"/>
    <property type="evidence" value="ECO:0007669"/>
    <property type="project" value="InterPro"/>
</dbReference>
<dbReference type="EMBL" id="FNCQ01000007">
    <property type="protein sequence ID" value="SDG67723.1"/>
    <property type="molecule type" value="Genomic_DNA"/>
</dbReference>
<dbReference type="SUPFAM" id="SSF49785">
    <property type="entry name" value="Galactose-binding domain-like"/>
    <property type="match status" value="1"/>
</dbReference>
<protein>
    <submittedName>
        <fullName evidence="10">Beta-galactosidase</fullName>
    </submittedName>
</protein>
<dbReference type="InterPro" id="IPR017853">
    <property type="entry name" value="GH"/>
</dbReference>
<evidence type="ECO:0000256" key="4">
    <source>
        <dbReference type="SAM" id="SignalP"/>
    </source>
</evidence>
<name>A0A1G7W709_9BACT</name>
<dbReference type="InterPro" id="IPR006102">
    <property type="entry name" value="Ig-like_GH2"/>
</dbReference>
<accession>A0A1G7W709</accession>
<dbReference type="GO" id="GO:0004553">
    <property type="term" value="F:hydrolase activity, hydrolyzing O-glycosyl compounds"/>
    <property type="evidence" value="ECO:0007669"/>
    <property type="project" value="InterPro"/>
</dbReference>
<dbReference type="Pfam" id="PF00703">
    <property type="entry name" value="Glyco_hydro_2"/>
    <property type="match status" value="1"/>
</dbReference>
<dbReference type="InterPro" id="IPR036156">
    <property type="entry name" value="Beta-gal/glucu_dom_sf"/>
</dbReference>
<dbReference type="Pfam" id="PF02836">
    <property type="entry name" value="Glyco_hydro_2_C"/>
    <property type="match status" value="1"/>
</dbReference>
<dbReference type="RefSeq" id="WP_091817073.1">
    <property type="nucleotide sequence ID" value="NZ_FNCQ01000007.1"/>
</dbReference>
<dbReference type="Gene3D" id="2.60.120.260">
    <property type="entry name" value="Galactose-binding domain-like"/>
    <property type="match status" value="1"/>
</dbReference>
<evidence type="ECO:0000259" key="8">
    <source>
        <dbReference type="Pfam" id="PF16355"/>
    </source>
</evidence>
<dbReference type="InterPro" id="IPR040605">
    <property type="entry name" value="Glyco_hydro2_dom5"/>
</dbReference>
<dbReference type="Gene3D" id="3.20.20.80">
    <property type="entry name" value="Glycosidases"/>
    <property type="match status" value="1"/>
</dbReference>